<dbReference type="RefSeq" id="WP_261272950.1">
    <property type="nucleotide sequence ID" value="NZ_JAMTCC010000020.1"/>
</dbReference>
<evidence type="ECO:0000313" key="8">
    <source>
        <dbReference type="Proteomes" id="UP001155604"/>
    </source>
</evidence>
<keyword evidence="3 4" id="KW-0408">Iron</keyword>
<feature type="signal peptide" evidence="5">
    <location>
        <begin position="1"/>
        <end position="26"/>
    </location>
</feature>
<evidence type="ECO:0000256" key="3">
    <source>
        <dbReference type="ARBA" id="ARBA00023004"/>
    </source>
</evidence>
<dbReference type="PROSITE" id="PS51007">
    <property type="entry name" value="CYTC"/>
    <property type="match status" value="1"/>
</dbReference>
<gene>
    <name evidence="7" type="ORF">NE536_13005</name>
</gene>
<dbReference type="AlphaFoldDB" id="A0A9X2WW12"/>
<sequence length="111" mass="12267">MMKTLTKIAIAIAMAVIGSLGINAYAADGGNPKKGKHLYKKECKACHSQGGEGGELTPMTKTMSQWDRFFDKDKHKLKPEVFNGFTEQDLKDIQQFLYDHAADSDQPQTCG</sequence>
<dbReference type="Gene3D" id="1.10.760.10">
    <property type="entry name" value="Cytochrome c-like domain"/>
    <property type="match status" value="1"/>
</dbReference>
<keyword evidence="2 4" id="KW-0479">Metal-binding</keyword>
<keyword evidence="1 4" id="KW-0349">Heme</keyword>
<feature type="domain" description="Cytochrome c" evidence="6">
    <location>
        <begin position="30"/>
        <end position="101"/>
    </location>
</feature>
<keyword evidence="5" id="KW-0732">Signal</keyword>
<evidence type="ECO:0000256" key="4">
    <source>
        <dbReference type="PROSITE-ProRule" id="PRU00433"/>
    </source>
</evidence>
<organism evidence="7 8">
    <name type="scientific">Shewanella septentrionalis</name>
    <dbReference type="NCBI Taxonomy" id="2952223"/>
    <lineage>
        <taxon>Bacteria</taxon>
        <taxon>Pseudomonadati</taxon>
        <taxon>Pseudomonadota</taxon>
        <taxon>Gammaproteobacteria</taxon>
        <taxon>Alteromonadales</taxon>
        <taxon>Shewanellaceae</taxon>
        <taxon>Shewanella</taxon>
    </lineage>
</organism>
<proteinExistence type="predicted"/>
<comment type="caution">
    <text evidence="7">The sequence shown here is derived from an EMBL/GenBank/DDBJ whole genome shotgun (WGS) entry which is preliminary data.</text>
</comment>
<dbReference type="GO" id="GO:0009055">
    <property type="term" value="F:electron transfer activity"/>
    <property type="evidence" value="ECO:0007669"/>
    <property type="project" value="InterPro"/>
</dbReference>
<dbReference type="InterPro" id="IPR009056">
    <property type="entry name" value="Cyt_c-like_dom"/>
</dbReference>
<keyword evidence="8" id="KW-1185">Reference proteome</keyword>
<evidence type="ECO:0000256" key="2">
    <source>
        <dbReference type="ARBA" id="ARBA00022723"/>
    </source>
</evidence>
<dbReference type="EMBL" id="JAMTCC010000020">
    <property type="protein sequence ID" value="MCT7946274.1"/>
    <property type="molecule type" value="Genomic_DNA"/>
</dbReference>
<evidence type="ECO:0000259" key="6">
    <source>
        <dbReference type="PROSITE" id="PS51007"/>
    </source>
</evidence>
<name>A0A9X2WW12_9GAMM</name>
<dbReference type="Proteomes" id="UP001155604">
    <property type="component" value="Unassembled WGS sequence"/>
</dbReference>
<dbReference type="Pfam" id="PF13442">
    <property type="entry name" value="Cytochrome_CBB3"/>
    <property type="match status" value="1"/>
</dbReference>
<feature type="chain" id="PRO_5040734551" evidence="5">
    <location>
        <begin position="27"/>
        <end position="111"/>
    </location>
</feature>
<evidence type="ECO:0000256" key="5">
    <source>
        <dbReference type="SAM" id="SignalP"/>
    </source>
</evidence>
<accession>A0A9X2WW12</accession>
<dbReference type="InterPro" id="IPR036909">
    <property type="entry name" value="Cyt_c-like_dom_sf"/>
</dbReference>
<dbReference type="GO" id="GO:0046872">
    <property type="term" value="F:metal ion binding"/>
    <property type="evidence" value="ECO:0007669"/>
    <property type="project" value="UniProtKB-KW"/>
</dbReference>
<protein>
    <submittedName>
        <fullName evidence="7">Cytochrome c</fullName>
    </submittedName>
</protein>
<dbReference type="GO" id="GO:0020037">
    <property type="term" value="F:heme binding"/>
    <property type="evidence" value="ECO:0007669"/>
    <property type="project" value="InterPro"/>
</dbReference>
<reference evidence="7" key="1">
    <citation type="journal article" date="2023" name="Int. J. Syst. Evol. Microbiol.">
        <title>&lt;i&gt;Shewanella septentrionalis&lt;/i&gt; sp. nov. and &lt;i&gt;Shewanella holmiensis&lt;/i&gt; sp. nov., isolated from Baltic Sea water and sediments.</title>
        <authorList>
            <person name="Martin-Rodriguez A.J."/>
            <person name="Thorell K."/>
            <person name="Joffre E."/>
            <person name="Jensie-Markopoulos S."/>
            <person name="Moore E.R.B."/>
            <person name="Sjoling A."/>
        </authorList>
    </citation>
    <scope>NUCLEOTIDE SEQUENCE</scope>
    <source>
        <strain evidence="7">SP1W3</strain>
    </source>
</reference>
<evidence type="ECO:0000313" key="7">
    <source>
        <dbReference type="EMBL" id="MCT7946274.1"/>
    </source>
</evidence>
<dbReference type="SUPFAM" id="SSF46626">
    <property type="entry name" value="Cytochrome c"/>
    <property type="match status" value="1"/>
</dbReference>
<evidence type="ECO:0000256" key="1">
    <source>
        <dbReference type="ARBA" id="ARBA00022617"/>
    </source>
</evidence>